<evidence type="ECO:0000256" key="3">
    <source>
        <dbReference type="ARBA" id="ARBA00022737"/>
    </source>
</evidence>
<comment type="caution">
    <text evidence="10">The sequence shown here is derived from an EMBL/GenBank/DDBJ whole genome shotgun (WGS) entry which is preliminary data.</text>
</comment>
<dbReference type="PROSITE" id="PS51257">
    <property type="entry name" value="PROKAR_LIPOPROTEIN"/>
    <property type="match status" value="1"/>
</dbReference>
<dbReference type="AlphaFoldDB" id="A0A3E5BRH6"/>
<comment type="subcellular location">
    <subcellularLocation>
        <location evidence="1">Cytoplasm</location>
    </subcellularLocation>
</comment>
<keyword evidence="7" id="KW-0175">Coiled coil</keyword>
<sequence>MRNLKITTALLTVLLLLSSCSHKSETGTLFSHADALMEEHPDSAFRLLNLPPEEIEKLSGKECARYALLLARATDKCKLSLLPCDSLLNVAFKYYDDDEKEKAVALLYKGRLAVEMEKAKEAISYLQEGLTIIQNFPKELKTKNLLLSSLGNIYFDAGYYDKAIEMYKAMYQCSTTNIQKAIALNNISTYYCLIDEKDSTLMIQRKALNYAIASGDSLQIAMSKHNLSLEFDEFDELDSALYYAQKALAELPQEENHGNYYSNLGSLLLKTEGNKDSVRYYLNKSIEELSIEGKASRLNILYNLEKENGDYKTANTYLEKHSAIMDSLYYMEQSTEMQQLIYEYGTKMQVREEQMRGNRMVRSTIASFIIVCLLIILIYQNRINRKKQLQLHYEQSLEQTQNKLSSLETTIENNQLMIALLQQERSNLKKEHENKEQQIKEREQAIDDLKKEKQKLLNWLFTQSSIYKKVVTLSRQIVPDKKEMKVLTTAEQELLKNTIFELYNDYISFLRKNYSKLTESDLLFLCLQETSLEPLSIAICFGYSDTHPLNQKKYKIKERMNEEESKI</sequence>
<dbReference type="InterPro" id="IPR051476">
    <property type="entry name" value="Bac_ResReg_Asp_Phosphatase"/>
</dbReference>
<dbReference type="EMBL" id="QSUL01000001">
    <property type="protein sequence ID" value="RGN40227.1"/>
    <property type="molecule type" value="Genomic_DNA"/>
</dbReference>
<feature type="coiled-coil region" evidence="7">
    <location>
        <begin position="397"/>
        <end position="455"/>
    </location>
</feature>
<dbReference type="PANTHER" id="PTHR46630">
    <property type="entry name" value="TETRATRICOPEPTIDE REPEAT PROTEIN 29"/>
    <property type="match status" value="1"/>
</dbReference>
<reference evidence="10 11" key="1">
    <citation type="submission" date="2018-08" db="EMBL/GenBank/DDBJ databases">
        <title>A genome reference for cultivated species of the human gut microbiota.</title>
        <authorList>
            <person name="Zou Y."/>
            <person name="Xue W."/>
            <person name="Luo G."/>
        </authorList>
    </citation>
    <scope>NUCLEOTIDE SEQUENCE [LARGE SCALE GENOMIC DNA]</scope>
    <source>
        <strain evidence="10 11">OM05-15BH</strain>
    </source>
</reference>
<dbReference type="SUPFAM" id="SSF48452">
    <property type="entry name" value="TPR-like"/>
    <property type="match status" value="1"/>
</dbReference>
<dbReference type="PROSITE" id="PS50005">
    <property type="entry name" value="TPR"/>
    <property type="match status" value="1"/>
</dbReference>
<feature type="chain" id="PRO_5017674032" evidence="9">
    <location>
        <begin position="24"/>
        <end position="567"/>
    </location>
</feature>
<dbReference type="Proteomes" id="UP000260983">
    <property type="component" value="Unassembled WGS sequence"/>
</dbReference>
<protein>
    <submittedName>
        <fullName evidence="10">Uncharacterized protein</fullName>
    </submittedName>
</protein>
<evidence type="ECO:0000256" key="5">
    <source>
        <dbReference type="ARBA" id="ARBA00038253"/>
    </source>
</evidence>
<evidence type="ECO:0000256" key="8">
    <source>
        <dbReference type="SAM" id="Phobius"/>
    </source>
</evidence>
<keyword evidence="2" id="KW-0963">Cytoplasm</keyword>
<keyword evidence="9" id="KW-0732">Signal</keyword>
<evidence type="ECO:0000256" key="2">
    <source>
        <dbReference type="ARBA" id="ARBA00022490"/>
    </source>
</evidence>
<dbReference type="SMART" id="SM00028">
    <property type="entry name" value="TPR"/>
    <property type="match status" value="3"/>
</dbReference>
<dbReference type="InterPro" id="IPR011990">
    <property type="entry name" value="TPR-like_helical_dom_sf"/>
</dbReference>
<keyword evidence="3" id="KW-0677">Repeat</keyword>
<evidence type="ECO:0000256" key="1">
    <source>
        <dbReference type="ARBA" id="ARBA00004496"/>
    </source>
</evidence>
<dbReference type="GO" id="GO:0005737">
    <property type="term" value="C:cytoplasm"/>
    <property type="evidence" value="ECO:0007669"/>
    <property type="project" value="UniProtKB-SubCell"/>
</dbReference>
<dbReference type="RefSeq" id="WP_117723032.1">
    <property type="nucleotide sequence ID" value="NZ_QSUL01000001.1"/>
</dbReference>
<feature type="transmembrane region" description="Helical" evidence="8">
    <location>
        <begin position="360"/>
        <end position="379"/>
    </location>
</feature>
<evidence type="ECO:0000256" key="6">
    <source>
        <dbReference type="PROSITE-ProRule" id="PRU00339"/>
    </source>
</evidence>
<feature type="repeat" description="TPR" evidence="6">
    <location>
        <begin position="144"/>
        <end position="177"/>
    </location>
</feature>
<comment type="similarity">
    <text evidence="5">Belongs to the Rap family.</text>
</comment>
<gene>
    <name evidence="10" type="ORF">DXB65_00865</name>
</gene>
<keyword evidence="8" id="KW-0472">Membrane</keyword>
<evidence type="ECO:0000313" key="11">
    <source>
        <dbReference type="Proteomes" id="UP000260983"/>
    </source>
</evidence>
<feature type="signal peptide" evidence="9">
    <location>
        <begin position="1"/>
        <end position="23"/>
    </location>
</feature>
<dbReference type="Gene3D" id="1.25.40.10">
    <property type="entry name" value="Tetratricopeptide repeat domain"/>
    <property type="match status" value="2"/>
</dbReference>
<keyword evidence="4 6" id="KW-0802">TPR repeat</keyword>
<proteinExistence type="inferred from homology"/>
<organism evidence="10 11">
    <name type="scientific">Bacteroides oleiciplenus</name>
    <dbReference type="NCBI Taxonomy" id="626931"/>
    <lineage>
        <taxon>Bacteria</taxon>
        <taxon>Pseudomonadati</taxon>
        <taxon>Bacteroidota</taxon>
        <taxon>Bacteroidia</taxon>
        <taxon>Bacteroidales</taxon>
        <taxon>Bacteroidaceae</taxon>
        <taxon>Bacteroides</taxon>
    </lineage>
</organism>
<name>A0A3E5BRH6_9BACE</name>
<evidence type="ECO:0000256" key="4">
    <source>
        <dbReference type="ARBA" id="ARBA00022803"/>
    </source>
</evidence>
<evidence type="ECO:0000256" key="9">
    <source>
        <dbReference type="SAM" id="SignalP"/>
    </source>
</evidence>
<keyword evidence="8" id="KW-1133">Transmembrane helix</keyword>
<evidence type="ECO:0000256" key="7">
    <source>
        <dbReference type="SAM" id="Coils"/>
    </source>
</evidence>
<keyword evidence="8" id="KW-0812">Transmembrane</keyword>
<evidence type="ECO:0000313" key="10">
    <source>
        <dbReference type="EMBL" id="RGN40227.1"/>
    </source>
</evidence>
<accession>A0A3E5BRH6</accession>
<dbReference type="PANTHER" id="PTHR46630:SF1">
    <property type="entry name" value="TETRATRICOPEPTIDE REPEAT PROTEIN 29"/>
    <property type="match status" value="1"/>
</dbReference>
<dbReference type="InterPro" id="IPR019734">
    <property type="entry name" value="TPR_rpt"/>
</dbReference>